<evidence type="ECO:0000313" key="5">
    <source>
        <dbReference type="RefSeq" id="XP_020097079.1"/>
    </source>
</evidence>
<feature type="region of interest" description="Disordered" evidence="1">
    <location>
        <begin position="1"/>
        <end position="86"/>
    </location>
</feature>
<dbReference type="Proteomes" id="UP000515123">
    <property type="component" value="Linkage group 10"/>
</dbReference>
<organism evidence="2 3">
    <name type="scientific">Ananas comosus</name>
    <name type="common">Pineapple</name>
    <name type="synonym">Ananas ananas</name>
    <dbReference type="NCBI Taxonomy" id="4615"/>
    <lineage>
        <taxon>Eukaryota</taxon>
        <taxon>Viridiplantae</taxon>
        <taxon>Streptophyta</taxon>
        <taxon>Embryophyta</taxon>
        <taxon>Tracheophyta</taxon>
        <taxon>Spermatophyta</taxon>
        <taxon>Magnoliopsida</taxon>
        <taxon>Liliopsida</taxon>
        <taxon>Poales</taxon>
        <taxon>Bromeliaceae</taxon>
        <taxon>Bromelioideae</taxon>
        <taxon>Ananas</taxon>
    </lineage>
</organism>
<dbReference type="OrthoDB" id="781057at2759"/>
<dbReference type="GeneID" id="109716167"/>
<gene>
    <name evidence="5" type="primary">LOC109716167</name>
    <name evidence="2" type="ORF">ACMD2_02013</name>
</gene>
<accession>A0A199W568</accession>
<feature type="compositionally biased region" description="Acidic residues" evidence="1">
    <location>
        <begin position="67"/>
        <end position="80"/>
    </location>
</feature>
<dbReference type="AlphaFoldDB" id="A0A199W568"/>
<dbReference type="Gramene" id="Aco009953.1.mrna1">
    <property type="protein sequence ID" value="Aco009953.1.mrna1.cds1"/>
    <property type="gene ID" value="Aco009953.1.path1"/>
</dbReference>
<evidence type="ECO:0000313" key="2">
    <source>
        <dbReference type="EMBL" id="OAY84391.1"/>
    </source>
</evidence>
<evidence type="ECO:0000313" key="3">
    <source>
        <dbReference type="Proteomes" id="UP000092600"/>
    </source>
</evidence>
<feature type="compositionally biased region" description="Basic and acidic residues" evidence="1">
    <location>
        <begin position="48"/>
        <end position="66"/>
    </location>
</feature>
<reference evidence="5" key="2">
    <citation type="submission" date="2025-04" db="UniProtKB">
        <authorList>
            <consortium name="RefSeq"/>
        </authorList>
    </citation>
    <scope>IDENTIFICATION</scope>
    <source>
        <tissue evidence="5">Leaf</tissue>
    </source>
</reference>
<dbReference type="STRING" id="4615.A0A199W568"/>
<keyword evidence="4" id="KW-1185">Reference proteome</keyword>
<feature type="compositionally biased region" description="Basic residues" evidence="1">
    <location>
        <begin position="1"/>
        <end position="11"/>
    </location>
</feature>
<sequence length="86" mass="9291">MESGRRGGKGHSKAENGGRKDRRSATGMSGEPKKGGHGGKFTWAGDGRFTEEEYMEKGAVDAKDPNFEEEERGEEAEEENGGDKGQ</sequence>
<dbReference type="Proteomes" id="UP000092600">
    <property type="component" value="Unassembled WGS sequence"/>
</dbReference>
<dbReference type="RefSeq" id="XP_020097079.1">
    <property type="nucleotide sequence ID" value="XM_020241490.1"/>
</dbReference>
<name>A0A199W568_ANACO</name>
<dbReference type="EMBL" id="LSRQ01000222">
    <property type="protein sequence ID" value="OAY84391.1"/>
    <property type="molecule type" value="Genomic_DNA"/>
</dbReference>
<protein>
    <submittedName>
        <fullName evidence="5">Programmed cell death protein 4-like</fullName>
    </submittedName>
</protein>
<reference evidence="2 3" key="1">
    <citation type="journal article" date="2016" name="DNA Res.">
        <title>The draft genome of MD-2 pineapple using hybrid error correction of long reads.</title>
        <authorList>
            <person name="Redwan R.M."/>
            <person name="Saidin A."/>
            <person name="Kumar S.V."/>
        </authorList>
    </citation>
    <scope>NUCLEOTIDE SEQUENCE [LARGE SCALE GENOMIC DNA]</scope>
    <source>
        <strain evidence="3">cv. MD2</strain>
        <tissue evidence="2">Leaf</tissue>
    </source>
</reference>
<proteinExistence type="predicted"/>
<evidence type="ECO:0000256" key="1">
    <source>
        <dbReference type="SAM" id="MobiDB-lite"/>
    </source>
</evidence>
<evidence type="ECO:0000313" key="4">
    <source>
        <dbReference type="Proteomes" id="UP000515123"/>
    </source>
</evidence>